<reference evidence="2" key="1">
    <citation type="journal article" date="2013" name="Proc. Natl. Acad. Sci. U.S.A.">
        <title>Diversity and abundance of phosphonate biosynthetic genes in nature.</title>
        <authorList>
            <person name="Yu X."/>
            <person name="Doroghazi J.R."/>
            <person name="Janga S.C."/>
            <person name="Zhang J.K."/>
            <person name="Circello B."/>
            <person name="Griffin B.M."/>
            <person name="Labeda D.P."/>
            <person name="Metcalf W.W."/>
        </authorList>
    </citation>
    <scope>NUCLEOTIDE SEQUENCE</scope>
    <source>
        <strain evidence="2">NRRL S-836</strain>
    </source>
</reference>
<dbReference type="EMBL" id="KF386879">
    <property type="protein sequence ID" value="AGZ94457.1"/>
    <property type="molecule type" value="Genomic_DNA"/>
</dbReference>
<dbReference type="InterPro" id="IPR017127">
    <property type="entry name" value="Ribosome_uL3_MTase"/>
</dbReference>
<dbReference type="Pfam" id="PF05175">
    <property type="entry name" value="MTS"/>
    <property type="match status" value="1"/>
</dbReference>
<organism evidence="2">
    <name type="scientific">Lentzea sp. NRRL S-836</name>
    <dbReference type="NCBI Taxonomy" id="1415540"/>
    <lineage>
        <taxon>Bacteria</taxon>
        <taxon>Bacillati</taxon>
        <taxon>Actinomycetota</taxon>
        <taxon>Actinomycetes</taxon>
        <taxon>Pseudonocardiales</taxon>
        <taxon>Pseudonocardiaceae</taxon>
        <taxon>Lentzea</taxon>
    </lineage>
</organism>
<proteinExistence type="predicted"/>
<name>U5YSD9_9PSEU</name>
<feature type="domain" description="Methyltransferase small" evidence="1">
    <location>
        <begin position="520"/>
        <end position="606"/>
    </location>
</feature>
<dbReference type="Gene3D" id="3.40.50.150">
    <property type="entry name" value="Vaccinia Virus protein VP39"/>
    <property type="match status" value="1"/>
</dbReference>
<accession>U5YSD9</accession>
<dbReference type="CDD" id="cd02440">
    <property type="entry name" value="AdoMet_MTases"/>
    <property type="match status" value="1"/>
</dbReference>
<evidence type="ECO:0000313" key="2">
    <source>
        <dbReference type="EMBL" id="AGZ94457.1"/>
    </source>
</evidence>
<dbReference type="PANTHER" id="PTHR47806">
    <property type="entry name" value="50S RIBOSOMAL PROTEIN L3 GLUTAMINE METHYLTRANSFERASE"/>
    <property type="match status" value="1"/>
</dbReference>
<dbReference type="PANTHER" id="PTHR47806:SF1">
    <property type="entry name" value="RIBOSOMAL PROTEIN UL3 GLUTAMINE METHYLTRANSFERASE"/>
    <property type="match status" value="1"/>
</dbReference>
<dbReference type="AlphaFoldDB" id="U5YSD9"/>
<protein>
    <recommendedName>
        <fullName evidence="1">Methyltransferase small domain-containing protein</fullName>
    </recommendedName>
</protein>
<dbReference type="GO" id="GO:0036009">
    <property type="term" value="F:protein-glutamine N-methyltransferase activity"/>
    <property type="evidence" value="ECO:0007669"/>
    <property type="project" value="InterPro"/>
</dbReference>
<evidence type="ECO:0000259" key="1">
    <source>
        <dbReference type="Pfam" id="PF05175"/>
    </source>
</evidence>
<sequence length="759" mass="81107">MSSATEASPVLTACLARCGTDQAAVLAGIDDVVGLRPDDLVLAVGSLVEGLGNDKSDLDLILIPGEGDTDRAEDELCWAVGHSMVDLRILHRAGVDSLLHRLHDWARLPWNLVELAPFEDSERLLLHRLLEGLVVHPPDPGSTPWSWRPDRASVARLKLQVARHLARTVQVDLVGYRGQGDDATCVLAAQDLLGHAVDGLLAAHHLTNPNPKWRTRLLARLPGDWDRPLWTRSTGLPADRVFWDLHRAPARPEPHSAAAHATRCVAFARAVFAWAEHHLIGRPAPARVPLVPVRDDDRATGAVLPALEFDVDFFFSEQGIAVARLNEFAASLQLSEQEFAHLLLCDGRTTAAAAQAAVGQRDGEAAPNVESLVQQITDRGLVLRTPARPAETGTVPPEDAATAAVERLSEVLTGTGYGEFLTCFTPSVLDPRAWRAARDHAPPGLRAVVDLLLLGRGVHPDALPPDLAESVAGLTAAGVLAERQDGCVDTDGLAVLLVAGNWLICDRPQPDPLCYLGDDSLALLSRLTPQGTRACLDLCAGPGLHALHCARFAPQVTAVELDPRVARVTRLNAALNGLTDRVEVLSGDLYQPVAGRRFDLVVANPPTLPYPVADLPAPRVGHGGEDGLLLTSRVLAGLPHALTDRGRAHLVGMTLTDGGPGRFGDWLAAAAREHDLDIRCTVVSHTPLTPGADTCERLIAAVAAATHTEPDRVRESYARLAERQRASHVSAYFLQVSTGSGEVALADVSPAGRGGTWFV</sequence>
<dbReference type="GO" id="GO:0005829">
    <property type="term" value="C:cytosol"/>
    <property type="evidence" value="ECO:0007669"/>
    <property type="project" value="TreeGrafter"/>
</dbReference>
<dbReference type="InterPro" id="IPR029063">
    <property type="entry name" value="SAM-dependent_MTases_sf"/>
</dbReference>
<dbReference type="SUPFAM" id="SSF53335">
    <property type="entry name" value="S-adenosyl-L-methionine-dependent methyltransferases"/>
    <property type="match status" value="1"/>
</dbReference>
<dbReference type="InterPro" id="IPR007848">
    <property type="entry name" value="Small_mtfrase_dom"/>
</dbReference>